<protein>
    <submittedName>
        <fullName evidence="9">Carbohydrate ABC transporter permease</fullName>
    </submittedName>
</protein>
<comment type="similarity">
    <text evidence="7">Belongs to the binding-protein-dependent transport system permease family.</text>
</comment>
<feature type="transmembrane region" description="Helical" evidence="7">
    <location>
        <begin position="181"/>
        <end position="206"/>
    </location>
</feature>
<dbReference type="PANTHER" id="PTHR43744">
    <property type="entry name" value="ABC TRANSPORTER PERMEASE PROTEIN MG189-RELATED-RELATED"/>
    <property type="match status" value="1"/>
</dbReference>
<keyword evidence="3" id="KW-1003">Cell membrane</keyword>
<evidence type="ECO:0000256" key="7">
    <source>
        <dbReference type="RuleBase" id="RU363032"/>
    </source>
</evidence>
<organism evidence="9 10">
    <name type="scientific">Blautia ammoniilytica</name>
    <dbReference type="NCBI Taxonomy" id="2981782"/>
    <lineage>
        <taxon>Bacteria</taxon>
        <taxon>Bacillati</taxon>
        <taxon>Bacillota</taxon>
        <taxon>Clostridia</taxon>
        <taxon>Lachnospirales</taxon>
        <taxon>Lachnospiraceae</taxon>
        <taxon>Blautia</taxon>
    </lineage>
</organism>
<feature type="transmembrane region" description="Helical" evidence="7">
    <location>
        <begin position="9"/>
        <end position="34"/>
    </location>
</feature>
<evidence type="ECO:0000313" key="9">
    <source>
        <dbReference type="EMBL" id="MCU6766022.1"/>
    </source>
</evidence>
<evidence type="ECO:0000256" key="6">
    <source>
        <dbReference type="ARBA" id="ARBA00023136"/>
    </source>
</evidence>
<comment type="subcellular location">
    <subcellularLocation>
        <location evidence="1 7">Cell membrane</location>
        <topology evidence="1 7">Multi-pass membrane protein</topology>
    </subcellularLocation>
</comment>
<feature type="domain" description="ABC transmembrane type-1" evidence="8">
    <location>
        <begin position="69"/>
        <end position="260"/>
    </location>
</feature>
<comment type="caution">
    <text evidence="9">The sequence shown here is derived from an EMBL/GenBank/DDBJ whole genome shotgun (WGS) entry which is preliminary data.</text>
</comment>
<dbReference type="InterPro" id="IPR000515">
    <property type="entry name" value="MetI-like"/>
</dbReference>
<keyword evidence="5 7" id="KW-1133">Transmembrane helix</keyword>
<keyword evidence="6 7" id="KW-0472">Membrane</keyword>
<dbReference type="PANTHER" id="PTHR43744:SF12">
    <property type="entry name" value="ABC TRANSPORTER PERMEASE PROTEIN MG189-RELATED"/>
    <property type="match status" value="1"/>
</dbReference>
<feature type="transmembrane region" description="Helical" evidence="7">
    <location>
        <begin position="242"/>
        <end position="260"/>
    </location>
</feature>
<dbReference type="Gene3D" id="1.10.3720.10">
    <property type="entry name" value="MetI-like"/>
    <property type="match status" value="1"/>
</dbReference>
<accession>A0ABT2TWW1</accession>
<evidence type="ECO:0000259" key="8">
    <source>
        <dbReference type="PROSITE" id="PS50928"/>
    </source>
</evidence>
<evidence type="ECO:0000313" key="10">
    <source>
        <dbReference type="Proteomes" id="UP001652409"/>
    </source>
</evidence>
<evidence type="ECO:0000256" key="5">
    <source>
        <dbReference type="ARBA" id="ARBA00022989"/>
    </source>
</evidence>
<dbReference type="PROSITE" id="PS50928">
    <property type="entry name" value="ABC_TM1"/>
    <property type="match status" value="1"/>
</dbReference>
<dbReference type="CDD" id="cd06261">
    <property type="entry name" value="TM_PBP2"/>
    <property type="match status" value="1"/>
</dbReference>
<evidence type="ECO:0000256" key="3">
    <source>
        <dbReference type="ARBA" id="ARBA00022475"/>
    </source>
</evidence>
<name>A0ABT2TWW1_9FIRM</name>
<feature type="transmembrane region" description="Helical" evidence="7">
    <location>
        <begin position="73"/>
        <end position="95"/>
    </location>
</feature>
<dbReference type="SUPFAM" id="SSF161098">
    <property type="entry name" value="MetI-like"/>
    <property type="match status" value="1"/>
</dbReference>
<dbReference type="InterPro" id="IPR035906">
    <property type="entry name" value="MetI-like_sf"/>
</dbReference>
<evidence type="ECO:0000256" key="1">
    <source>
        <dbReference type="ARBA" id="ARBA00004651"/>
    </source>
</evidence>
<evidence type="ECO:0000256" key="4">
    <source>
        <dbReference type="ARBA" id="ARBA00022692"/>
    </source>
</evidence>
<feature type="transmembrane region" description="Helical" evidence="7">
    <location>
        <begin position="137"/>
        <end position="160"/>
    </location>
</feature>
<dbReference type="RefSeq" id="WP_158421943.1">
    <property type="nucleotide sequence ID" value="NZ_JAOQJL010000022.1"/>
</dbReference>
<dbReference type="EMBL" id="JAOQJL010000022">
    <property type="protein sequence ID" value="MCU6766022.1"/>
    <property type="molecule type" value="Genomic_DNA"/>
</dbReference>
<keyword evidence="10" id="KW-1185">Reference proteome</keyword>
<keyword evidence="4 7" id="KW-0812">Transmembrane</keyword>
<dbReference type="Proteomes" id="UP001652409">
    <property type="component" value="Unassembled WGS sequence"/>
</dbReference>
<gene>
    <name evidence="9" type="ORF">OCV61_11440</name>
</gene>
<keyword evidence="2 7" id="KW-0813">Transport</keyword>
<dbReference type="Pfam" id="PF00528">
    <property type="entry name" value="BPD_transp_1"/>
    <property type="match status" value="1"/>
</dbReference>
<reference evidence="9 10" key="1">
    <citation type="journal article" date="2021" name="ISME Commun">
        <title>Automated analysis of genomic sequences facilitates high-throughput and comprehensive description of bacteria.</title>
        <authorList>
            <person name="Hitch T.C.A."/>
        </authorList>
    </citation>
    <scope>NUCLEOTIDE SEQUENCE [LARGE SCALE GENOMIC DNA]</scope>
    <source>
        <strain evidence="9 10">Sanger_23</strain>
    </source>
</reference>
<sequence length="275" mass="31062">MSKVKTKQIVISMVAILFALIMLSPFYIGIIYSFKTKQEITLTGLSLPTHFDFQNYVAVLEDGSFFKGMLNSIYTTIPSVILLMIICPMASYVFARNKKRIYNVLYSLFLVAMLIPYQSVLLPIYADMRDWGMLNTFAGNVFVKVGFQLSLSILICTGFVKGIPRDLEEAAYIDGMGYFGTFWRIVFPLMKSVLISILIINALFAWNDFQLSTVTLISEEVQTLPQLLYRYFGVHSVDLNQAFAAFNLAMLPLIILYLLLQKYITDGVMAGSVKG</sequence>
<feature type="transmembrane region" description="Helical" evidence="7">
    <location>
        <begin position="104"/>
        <end position="125"/>
    </location>
</feature>
<proteinExistence type="inferred from homology"/>
<evidence type="ECO:0000256" key="2">
    <source>
        <dbReference type="ARBA" id="ARBA00022448"/>
    </source>
</evidence>